<dbReference type="SUPFAM" id="SSF53756">
    <property type="entry name" value="UDP-Glycosyltransferase/glycogen phosphorylase"/>
    <property type="match status" value="1"/>
</dbReference>
<accession>A0ABS7TCL5</accession>
<proteinExistence type="predicted"/>
<gene>
    <name evidence="4" type="ORF">K7B09_04535</name>
</gene>
<dbReference type="Pfam" id="PF13692">
    <property type="entry name" value="Glyco_trans_1_4"/>
    <property type="match status" value="1"/>
</dbReference>
<organism evidence="4 5">
    <name type="scientific">Thermomonas beijingensis</name>
    <dbReference type="NCBI Taxonomy" id="2872701"/>
    <lineage>
        <taxon>Bacteria</taxon>
        <taxon>Pseudomonadati</taxon>
        <taxon>Pseudomonadota</taxon>
        <taxon>Gammaproteobacteria</taxon>
        <taxon>Lysobacterales</taxon>
        <taxon>Lysobacteraceae</taxon>
        <taxon>Thermomonas</taxon>
    </lineage>
</organism>
<dbReference type="InterPro" id="IPR028098">
    <property type="entry name" value="Glyco_trans_4-like_N"/>
</dbReference>
<dbReference type="PANTHER" id="PTHR12526">
    <property type="entry name" value="GLYCOSYLTRANSFERASE"/>
    <property type="match status" value="1"/>
</dbReference>
<protein>
    <submittedName>
        <fullName evidence="4">Glycosyltransferase family 4 protein</fullName>
    </submittedName>
</protein>
<dbReference type="Proteomes" id="UP001430290">
    <property type="component" value="Unassembled WGS sequence"/>
</dbReference>
<evidence type="ECO:0000256" key="1">
    <source>
        <dbReference type="ARBA" id="ARBA00022676"/>
    </source>
</evidence>
<keyword evidence="2" id="KW-0808">Transferase</keyword>
<sequence>MKFLLIIDSLGSGGAQRQMVTLAAGLAARGHHVEMFTYYDDGHFAHFAQRAGVVLHVQAKASRFSLQPVVALRNLFKQGRFDCALAFLETPSVYAELARLGRSGPPLVVSERFCYSPATLGWRGRLQQELHRLADWITVNSFHQKEVMVKMFPWMASRISVIWNGVDTDHFATQPLPVPVEGKLRVQVLASLASKKNPLGLAKAVGLCRDEYGLLVEVNWAGVQTVSAEGGKARQDADAFLKAHNLADQWCWTGEVRDVRPLLADCDVAVHPSFAEGLPNALCEALSCGRPVLASNIGDHALLVDGGANGALFDPSSPSAIAAALYAHSMLSEDERIRKAASARRYAEMQLSRLRYVDAYESKFAALLKGSKK</sequence>
<keyword evidence="1" id="KW-0328">Glycosyltransferase</keyword>
<evidence type="ECO:0000259" key="3">
    <source>
        <dbReference type="Pfam" id="PF13439"/>
    </source>
</evidence>
<dbReference type="Gene3D" id="3.40.50.2000">
    <property type="entry name" value="Glycogen Phosphorylase B"/>
    <property type="match status" value="2"/>
</dbReference>
<dbReference type="CDD" id="cd03801">
    <property type="entry name" value="GT4_PimA-like"/>
    <property type="match status" value="1"/>
</dbReference>
<dbReference type="Pfam" id="PF13439">
    <property type="entry name" value="Glyco_transf_4"/>
    <property type="match status" value="1"/>
</dbReference>
<comment type="caution">
    <text evidence="4">The sequence shown here is derived from an EMBL/GenBank/DDBJ whole genome shotgun (WGS) entry which is preliminary data.</text>
</comment>
<evidence type="ECO:0000313" key="5">
    <source>
        <dbReference type="Proteomes" id="UP001430290"/>
    </source>
</evidence>
<feature type="domain" description="Glycosyltransferase subfamily 4-like N-terminal" evidence="3">
    <location>
        <begin position="13"/>
        <end position="169"/>
    </location>
</feature>
<dbReference type="PANTHER" id="PTHR12526:SF510">
    <property type="entry name" value="D-INOSITOL 3-PHOSPHATE GLYCOSYLTRANSFERASE"/>
    <property type="match status" value="1"/>
</dbReference>
<keyword evidence="5" id="KW-1185">Reference proteome</keyword>
<dbReference type="EMBL" id="JAIQDJ010000001">
    <property type="protein sequence ID" value="MBZ4185592.1"/>
    <property type="molecule type" value="Genomic_DNA"/>
</dbReference>
<dbReference type="RefSeq" id="WP_223627223.1">
    <property type="nucleotide sequence ID" value="NZ_JAIQDJ010000001.1"/>
</dbReference>
<name>A0ABS7TCL5_9GAMM</name>
<evidence type="ECO:0000256" key="2">
    <source>
        <dbReference type="ARBA" id="ARBA00022679"/>
    </source>
</evidence>
<reference evidence="4" key="1">
    <citation type="submission" date="2021-09" db="EMBL/GenBank/DDBJ databases">
        <authorList>
            <person name="Wu T."/>
            <person name="Guo S.Z."/>
        </authorList>
    </citation>
    <scope>NUCLEOTIDE SEQUENCE</scope>
    <source>
        <strain evidence="4">RSS-23</strain>
    </source>
</reference>
<evidence type="ECO:0000313" key="4">
    <source>
        <dbReference type="EMBL" id="MBZ4185592.1"/>
    </source>
</evidence>